<dbReference type="Proteomes" id="UP001430953">
    <property type="component" value="Unassembled WGS sequence"/>
</dbReference>
<accession>A0AAW2ELQ1</accession>
<name>A0AAW2ELQ1_9HYME</name>
<gene>
    <name evidence="2" type="ORF">PUN28_018110</name>
</gene>
<protein>
    <submittedName>
        <fullName evidence="2">Uncharacterized protein</fullName>
    </submittedName>
</protein>
<organism evidence="2 3">
    <name type="scientific">Cardiocondyla obscurior</name>
    <dbReference type="NCBI Taxonomy" id="286306"/>
    <lineage>
        <taxon>Eukaryota</taxon>
        <taxon>Metazoa</taxon>
        <taxon>Ecdysozoa</taxon>
        <taxon>Arthropoda</taxon>
        <taxon>Hexapoda</taxon>
        <taxon>Insecta</taxon>
        <taxon>Pterygota</taxon>
        <taxon>Neoptera</taxon>
        <taxon>Endopterygota</taxon>
        <taxon>Hymenoptera</taxon>
        <taxon>Apocrita</taxon>
        <taxon>Aculeata</taxon>
        <taxon>Formicoidea</taxon>
        <taxon>Formicidae</taxon>
        <taxon>Myrmicinae</taxon>
        <taxon>Cardiocondyla</taxon>
    </lineage>
</organism>
<evidence type="ECO:0000313" key="2">
    <source>
        <dbReference type="EMBL" id="KAL0102582.1"/>
    </source>
</evidence>
<feature type="compositionally biased region" description="Basic and acidic residues" evidence="1">
    <location>
        <begin position="138"/>
        <end position="150"/>
    </location>
</feature>
<dbReference type="AlphaFoldDB" id="A0AAW2ELQ1"/>
<proteinExistence type="predicted"/>
<evidence type="ECO:0000256" key="1">
    <source>
        <dbReference type="SAM" id="MobiDB-lite"/>
    </source>
</evidence>
<evidence type="ECO:0000313" key="3">
    <source>
        <dbReference type="Proteomes" id="UP001430953"/>
    </source>
</evidence>
<feature type="region of interest" description="Disordered" evidence="1">
    <location>
        <begin position="91"/>
        <end position="184"/>
    </location>
</feature>
<comment type="caution">
    <text evidence="2">The sequence shown here is derived from an EMBL/GenBank/DDBJ whole genome shotgun (WGS) entry which is preliminary data.</text>
</comment>
<keyword evidence="3" id="KW-1185">Reference proteome</keyword>
<dbReference type="EMBL" id="JADYXP020000022">
    <property type="protein sequence ID" value="KAL0102582.1"/>
    <property type="molecule type" value="Genomic_DNA"/>
</dbReference>
<sequence length="184" mass="21402">MSLIQNSACRCTSKTRSTHCASYSIMRDQDCPQSRAIKKKSLAKFCIDRTRYNSRDGIDNNPSVRKQTFISHPARRINFIHHGRFRSEATFDRPDRGRIRSGRRKGAAMSAGAEQTSVPRASPRLRDPLRAHPRHERRREGKRQEERNEGGENADVALDRRKERERRRARSSGKLQRYRSISEK</sequence>
<reference evidence="2 3" key="1">
    <citation type="submission" date="2023-03" db="EMBL/GenBank/DDBJ databases">
        <title>High recombination rates correlate with genetic variation in Cardiocondyla obscurior ants.</title>
        <authorList>
            <person name="Errbii M."/>
        </authorList>
    </citation>
    <scope>NUCLEOTIDE SEQUENCE [LARGE SCALE GENOMIC DNA]</scope>
    <source>
        <strain evidence="2">Alpha-2009</strain>
        <tissue evidence="2">Whole body</tissue>
    </source>
</reference>